<organism evidence="2 3">
    <name type="scientific">Stackebrandtia endophytica</name>
    <dbReference type="NCBI Taxonomy" id="1496996"/>
    <lineage>
        <taxon>Bacteria</taxon>
        <taxon>Bacillati</taxon>
        <taxon>Actinomycetota</taxon>
        <taxon>Actinomycetes</taxon>
        <taxon>Glycomycetales</taxon>
        <taxon>Glycomycetaceae</taxon>
        <taxon>Stackebrandtia</taxon>
    </lineage>
</organism>
<comment type="caution">
    <text evidence="2">The sequence shown here is derived from an EMBL/GenBank/DDBJ whole genome shotgun (WGS) entry which is preliminary data.</text>
</comment>
<dbReference type="GO" id="GO:0032259">
    <property type="term" value="P:methylation"/>
    <property type="evidence" value="ECO:0007669"/>
    <property type="project" value="UniProtKB-KW"/>
</dbReference>
<dbReference type="Pfam" id="PF04672">
    <property type="entry name" value="Methyltransf_19"/>
    <property type="match status" value="1"/>
</dbReference>
<protein>
    <submittedName>
        <fullName evidence="2">S-adenosyl methyltransferase</fullName>
    </submittedName>
</protein>
<evidence type="ECO:0000256" key="1">
    <source>
        <dbReference type="SAM" id="MobiDB-lite"/>
    </source>
</evidence>
<keyword evidence="3" id="KW-1185">Reference proteome</keyword>
<dbReference type="PIRSF" id="PIRSF017393">
    <property type="entry name" value="MTase_SAV2177"/>
    <property type="match status" value="1"/>
</dbReference>
<evidence type="ECO:0000313" key="3">
    <source>
        <dbReference type="Proteomes" id="UP000317043"/>
    </source>
</evidence>
<accession>A0A543AS79</accession>
<dbReference type="Gene3D" id="3.40.50.150">
    <property type="entry name" value="Vaccinia Virus protein VP39"/>
    <property type="match status" value="1"/>
</dbReference>
<dbReference type="GO" id="GO:0008168">
    <property type="term" value="F:methyltransferase activity"/>
    <property type="evidence" value="ECO:0007669"/>
    <property type="project" value="UniProtKB-KW"/>
</dbReference>
<keyword evidence="2" id="KW-0489">Methyltransferase</keyword>
<feature type="region of interest" description="Disordered" evidence="1">
    <location>
        <begin position="1"/>
        <end position="24"/>
    </location>
</feature>
<reference evidence="2 3" key="1">
    <citation type="submission" date="2019-06" db="EMBL/GenBank/DDBJ databases">
        <title>Sequencing the genomes of 1000 actinobacteria strains.</title>
        <authorList>
            <person name="Klenk H.-P."/>
        </authorList>
    </citation>
    <scope>NUCLEOTIDE SEQUENCE [LARGE SCALE GENOMIC DNA]</scope>
    <source>
        <strain evidence="2 3">DSM 45928</strain>
    </source>
</reference>
<dbReference type="InterPro" id="IPR006764">
    <property type="entry name" value="SAM_dep_MeTrfase_SAV2177_type"/>
</dbReference>
<name>A0A543AS79_9ACTN</name>
<dbReference type="AlphaFoldDB" id="A0A543AS79"/>
<dbReference type="InterPro" id="IPR029063">
    <property type="entry name" value="SAM-dependent_MTases_sf"/>
</dbReference>
<gene>
    <name evidence="2" type="ORF">FB566_0946</name>
</gene>
<dbReference type="InParanoid" id="A0A543AS79"/>
<dbReference type="Proteomes" id="UP000317043">
    <property type="component" value="Unassembled WGS sequence"/>
</dbReference>
<dbReference type="SUPFAM" id="SSF53335">
    <property type="entry name" value="S-adenosyl-L-methionine-dependent methyltransferases"/>
    <property type="match status" value="1"/>
</dbReference>
<evidence type="ECO:0000313" key="2">
    <source>
        <dbReference type="EMBL" id="TQL75441.1"/>
    </source>
</evidence>
<dbReference type="EMBL" id="VFOW01000001">
    <property type="protein sequence ID" value="TQL75441.1"/>
    <property type="molecule type" value="Genomic_DNA"/>
</dbReference>
<keyword evidence="2" id="KW-0808">Transferase</keyword>
<sequence length="288" mass="31943">MSATFPYETKAAPMTASEGTPPPPQFDIDQPTIARVYDALLGGKDNFAADREGAKIYLKHVPDAGKCAIDNRAALVRGVQYLARVAGIDQFLDIGSGLPTVKNTHEAAQEINPDAKVVYVDNDPIVLAHGRALLASNESTTVITADLRDPEYILAHEEVKSTLDFNRPIGLMIVGLHMHFHDDEQPDEWVRTLLDACPAGSYLFITDFVDTGDDLQKSIERAGLESLGNGWIRTPERIREHFLGLPLIEPGLDFLERWYPEEPDREVPDADKLEPYQRILMAAIGKKE</sequence>
<proteinExistence type="predicted"/>